<dbReference type="AlphaFoldDB" id="A0A1D6HFZ2"/>
<gene>
    <name evidence="1" type="ORF">ZEAMMB73_Zm00001d017609</name>
</gene>
<reference evidence="1" key="1">
    <citation type="submission" date="2015-12" db="EMBL/GenBank/DDBJ databases">
        <title>Update maize B73 reference genome by single molecule sequencing technologies.</title>
        <authorList>
            <consortium name="Maize Genome Sequencing Project"/>
            <person name="Ware D."/>
        </authorList>
    </citation>
    <scope>NUCLEOTIDE SEQUENCE</scope>
    <source>
        <tissue evidence="1">Seedling</tissue>
    </source>
</reference>
<sequence>MKEAFAPFVLLASSMPSADDCVRLSALILPYFSTLKGIFCPGQRDSLPYTKIICSHIYPISLLYTNHYNFYFQFNIPPSLVPWREMEPLATCTKEKKIG</sequence>
<accession>A0A1D6HFZ2</accession>
<evidence type="ECO:0000313" key="1">
    <source>
        <dbReference type="EMBL" id="AQK73540.1"/>
    </source>
</evidence>
<dbReference type="EMBL" id="CM000781">
    <property type="protein sequence ID" value="AQK73540.1"/>
    <property type="molecule type" value="Genomic_DNA"/>
</dbReference>
<proteinExistence type="predicted"/>
<name>A0A1D6HFZ2_MAIZE</name>
<protein>
    <submittedName>
        <fullName evidence="1">Protein REVEILLE 6</fullName>
    </submittedName>
</protein>
<organism evidence="1">
    <name type="scientific">Zea mays</name>
    <name type="common">Maize</name>
    <dbReference type="NCBI Taxonomy" id="4577"/>
    <lineage>
        <taxon>Eukaryota</taxon>
        <taxon>Viridiplantae</taxon>
        <taxon>Streptophyta</taxon>
        <taxon>Embryophyta</taxon>
        <taxon>Tracheophyta</taxon>
        <taxon>Spermatophyta</taxon>
        <taxon>Magnoliopsida</taxon>
        <taxon>Liliopsida</taxon>
        <taxon>Poales</taxon>
        <taxon>Poaceae</taxon>
        <taxon>PACMAD clade</taxon>
        <taxon>Panicoideae</taxon>
        <taxon>Andropogonodae</taxon>
        <taxon>Andropogoneae</taxon>
        <taxon>Tripsacinae</taxon>
        <taxon>Zea</taxon>
    </lineage>
</organism>